<feature type="region of interest" description="Disordered" evidence="1">
    <location>
        <begin position="25"/>
        <end position="130"/>
    </location>
</feature>
<gene>
    <name evidence="2" type="ORF">EHS24_006868</name>
</gene>
<evidence type="ECO:0000313" key="3">
    <source>
        <dbReference type="Proteomes" id="UP000279236"/>
    </source>
</evidence>
<dbReference type="EMBL" id="RSCE01000004">
    <property type="protein sequence ID" value="RSH83204.1"/>
    <property type="molecule type" value="Genomic_DNA"/>
</dbReference>
<dbReference type="OrthoDB" id="2593821at2759"/>
<reference evidence="2 3" key="1">
    <citation type="submission" date="2018-11" db="EMBL/GenBank/DDBJ databases">
        <title>Genome sequence of Apiotrichum porosum DSM 27194.</title>
        <authorList>
            <person name="Aliyu H."/>
            <person name="Gorte O."/>
            <person name="Ochsenreither K."/>
        </authorList>
    </citation>
    <scope>NUCLEOTIDE SEQUENCE [LARGE SCALE GENOMIC DNA]</scope>
    <source>
        <strain evidence="2 3">DSM 27194</strain>
    </source>
</reference>
<feature type="compositionally biased region" description="Basic residues" evidence="1">
    <location>
        <begin position="59"/>
        <end position="79"/>
    </location>
</feature>
<comment type="caution">
    <text evidence="2">The sequence shown here is derived from an EMBL/GenBank/DDBJ whole genome shotgun (WGS) entry which is preliminary data.</text>
</comment>
<dbReference type="Proteomes" id="UP000279236">
    <property type="component" value="Unassembled WGS sequence"/>
</dbReference>
<proteinExistence type="predicted"/>
<name>A0A427XWH8_9TREE</name>
<dbReference type="GeneID" id="39591411"/>
<protein>
    <submittedName>
        <fullName evidence="2">Uncharacterized protein</fullName>
    </submittedName>
</protein>
<keyword evidence="3" id="KW-1185">Reference proteome</keyword>
<feature type="compositionally biased region" description="Acidic residues" evidence="1">
    <location>
        <begin position="114"/>
        <end position="123"/>
    </location>
</feature>
<sequence length="523" mass="55546">MSPSHLATALPGRVTNLAVPAVPPTTLRLNSNKENAPAGPTAVSSPSRPALGGLGIGKPHTRKPYARTVSRKSSSKAKAKVAAASSKLKTKKNQARSKSVTPVPTTPPALAPEDMVEDVEDEPPASPPPSAILDITNLNITDGRVTVKVPLKMSRPDAPPIGHLELASELVPAAYIRHTLRPTMHKLYIAASLYRPYPSVDSPDVYNLPSITVGAAGGGPRKSFAWGVPAVVEGRDTNEAVADAVYGFEPDMCLAIRKRGDDTAPFQLYAINHLVYSAFCAHFPRLPITQAVDANEYDSASDSDFSECSDLSEISEEDIDGLCSESESEDEVVIQDPQEEASCASRISLISATSSTSSVTSATSSLSSLSTASRFAALDTGKYRHLPVVGLEIPCPETFKLIHSRLHFPGIKWQAELLGLQIDPATAIAGGAFFQPSAADIEAALETRSVADLSRRVHFLHAVWSNMVALGVEDDQMWDELASAWSSVVEILARRAVQQAADAAASAQADTEAEVTVKEEVVA</sequence>
<dbReference type="RefSeq" id="XP_028477156.1">
    <property type="nucleotide sequence ID" value="XM_028622264.1"/>
</dbReference>
<organism evidence="2 3">
    <name type="scientific">Apiotrichum porosum</name>
    <dbReference type="NCBI Taxonomy" id="105984"/>
    <lineage>
        <taxon>Eukaryota</taxon>
        <taxon>Fungi</taxon>
        <taxon>Dikarya</taxon>
        <taxon>Basidiomycota</taxon>
        <taxon>Agaricomycotina</taxon>
        <taxon>Tremellomycetes</taxon>
        <taxon>Trichosporonales</taxon>
        <taxon>Trichosporonaceae</taxon>
        <taxon>Apiotrichum</taxon>
    </lineage>
</organism>
<evidence type="ECO:0000313" key="2">
    <source>
        <dbReference type="EMBL" id="RSH83204.1"/>
    </source>
</evidence>
<accession>A0A427XWH8</accession>
<evidence type="ECO:0000256" key="1">
    <source>
        <dbReference type="SAM" id="MobiDB-lite"/>
    </source>
</evidence>
<dbReference type="AlphaFoldDB" id="A0A427XWH8"/>